<organism evidence="1 2">
    <name type="scientific">Lupinus luteus</name>
    <name type="common">European yellow lupine</name>
    <dbReference type="NCBI Taxonomy" id="3873"/>
    <lineage>
        <taxon>Eukaryota</taxon>
        <taxon>Viridiplantae</taxon>
        <taxon>Streptophyta</taxon>
        <taxon>Embryophyta</taxon>
        <taxon>Tracheophyta</taxon>
        <taxon>Spermatophyta</taxon>
        <taxon>Magnoliopsida</taxon>
        <taxon>eudicotyledons</taxon>
        <taxon>Gunneridae</taxon>
        <taxon>Pentapetalae</taxon>
        <taxon>rosids</taxon>
        <taxon>fabids</taxon>
        <taxon>Fabales</taxon>
        <taxon>Fabaceae</taxon>
        <taxon>Papilionoideae</taxon>
        <taxon>50 kb inversion clade</taxon>
        <taxon>genistoids sensu lato</taxon>
        <taxon>core genistoids</taxon>
        <taxon>Genisteae</taxon>
        <taxon>Lupinus</taxon>
    </lineage>
</organism>
<proteinExistence type="predicted"/>
<reference evidence="1 2" key="1">
    <citation type="submission" date="2024-03" db="EMBL/GenBank/DDBJ databases">
        <authorList>
            <person name="Martinez-Hernandez J."/>
        </authorList>
    </citation>
    <scope>NUCLEOTIDE SEQUENCE [LARGE SCALE GENOMIC DNA]</scope>
</reference>
<evidence type="ECO:0000313" key="2">
    <source>
        <dbReference type="Proteomes" id="UP001497480"/>
    </source>
</evidence>
<dbReference type="AlphaFoldDB" id="A0AAV1VS81"/>
<evidence type="ECO:0000313" key="1">
    <source>
        <dbReference type="EMBL" id="CAL0299711.1"/>
    </source>
</evidence>
<sequence length="172" mass="19203">MNIHQRQQELARRRLTRYERNNTNEAQPNQNNFDAHTNAGSIHNSFEEISTNISTPMRLTIVRQIARSSFQQQIQAGSTHGPVAETSTNISTSMRLTSIRHIARSFLRRQFRTTCNFGTTTYHASQTNEAEPSHVQTHEINIGGEGGVYGEGVDVIGDMDGGIEVEEVIYGG</sequence>
<keyword evidence="2" id="KW-1185">Reference proteome</keyword>
<comment type="caution">
    <text evidence="1">The sequence shown here is derived from an EMBL/GenBank/DDBJ whole genome shotgun (WGS) entry which is preliminary data.</text>
</comment>
<protein>
    <submittedName>
        <fullName evidence="1">Uncharacterized protein</fullName>
    </submittedName>
</protein>
<accession>A0AAV1VS81</accession>
<dbReference type="Proteomes" id="UP001497480">
    <property type="component" value="Unassembled WGS sequence"/>
</dbReference>
<name>A0AAV1VS81_LUPLU</name>
<dbReference type="EMBL" id="CAXHTB010000001">
    <property type="protein sequence ID" value="CAL0299711.1"/>
    <property type="molecule type" value="Genomic_DNA"/>
</dbReference>
<gene>
    <name evidence="1" type="ORF">LLUT_LOCUS771</name>
</gene>